<name>A0A645E2Y5_9ZZZZ</name>
<evidence type="ECO:0000313" key="1">
    <source>
        <dbReference type="EMBL" id="MPM96067.1"/>
    </source>
</evidence>
<reference evidence="1" key="1">
    <citation type="submission" date="2019-08" db="EMBL/GenBank/DDBJ databases">
        <authorList>
            <person name="Kucharzyk K."/>
            <person name="Murdoch R.W."/>
            <person name="Higgins S."/>
            <person name="Loffler F."/>
        </authorList>
    </citation>
    <scope>NUCLEOTIDE SEQUENCE</scope>
</reference>
<comment type="caution">
    <text evidence="1">The sequence shown here is derived from an EMBL/GenBank/DDBJ whole genome shotgun (WGS) entry which is preliminary data.</text>
</comment>
<evidence type="ECO:0008006" key="2">
    <source>
        <dbReference type="Google" id="ProtNLM"/>
    </source>
</evidence>
<sequence>MKNHITLIGCPKLDMTDYSEKLSEILRCNEIQSVTVVRMEVPCCGGIEHAVKNALLSSGKMIPWQVVTIATDGAILE</sequence>
<accession>A0A645E2Y5</accession>
<gene>
    <name evidence="1" type="ORF">SDC9_143224</name>
</gene>
<dbReference type="AlphaFoldDB" id="A0A645E2Y5"/>
<organism evidence="1">
    <name type="scientific">bioreactor metagenome</name>
    <dbReference type="NCBI Taxonomy" id="1076179"/>
    <lineage>
        <taxon>unclassified sequences</taxon>
        <taxon>metagenomes</taxon>
        <taxon>ecological metagenomes</taxon>
    </lineage>
</organism>
<dbReference type="EMBL" id="VSSQ01042480">
    <property type="protein sequence ID" value="MPM96067.1"/>
    <property type="molecule type" value="Genomic_DNA"/>
</dbReference>
<proteinExistence type="predicted"/>
<protein>
    <recommendedName>
        <fullName evidence="2">4Fe-4S ferredoxin-type domain-containing protein</fullName>
    </recommendedName>
</protein>